<dbReference type="SUPFAM" id="SSF53756">
    <property type="entry name" value="UDP-Glycosyltransferase/glycogen phosphorylase"/>
    <property type="match status" value="1"/>
</dbReference>
<dbReference type="Gene3D" id="3.90.550.10">
    <property type="entry name" value="Spore Coat Polysaccharide Biosynthesis Protein SpsA, Chain A"/>
    <property type="match status" value="1"/>
</dbReference>
<sequence length="992" mass="114594">MSHPISEVAKDRLPHWKRFDADWYLARYPEIGEWMREEGYDDLHAFYLNVGQRYGHSPNRYFDELWYRDFYDDVRRDLIQEKWRSGFEHYCEEGYKNHSAHWLFDENEYLRRYPELNSHSLAKEGFLNGYDHYLSKGESEGFVGHRFFDERVCAELSLRFPEYFNGHNGLFSAWLVLPQHIADAGRVSWYFDPVWYLERYPEVRKEIEEGNYSSALHHYLTNKTPRQFDPQAFFSEEHYATAHPDIAGSLDMGAFRNGYEHFVHFGAYEGRSPHADVPLKEYLELPAVQRDVRNKIYTSGFSHWVASHSHPEKKNDWMSAPRIDEYQSRRLFEAEAEALLPVIAHKPLDFSVSGVPELSVIVIVHNHIALTMQALASLRANYAGAMQLIIIDSGSHDQTTRLPELVKGAHIVRYPYNIGYLEGCNHALKDVRAPFVLYLNNDVRLYPDAILHALRRLRSEADIGAVGGKLIRTNMKLQEAGSVIWRNGMTYGYRREDDSTIPEVSFRRDVDYCSAAFLMVRAPLLRELGGYDERYRPAYFEDTDLCVRIEKAGMRIVYDPSVVVEHLEFGSSGSGGSHTLIQMNWRKFSRIHQEFLRHQQPQHISNAVRARERRSDKKHILFIEDRIPLRRLGSGYVRSNDIVREMVRLGYQVSVFPMLPREQSMFDLLSDFPDTVELLEGHDLSTFSEFIQERAGYYDVIWVGRTHNMARLLPILNAVSRYLPANGSILDTEVIATPRTLEKIKVLDLEKPDRTFDEMLREELESAYYSQQIVTVTESDASLVRHAGYENVSVLGHEMRVHPTAAPFEERKNILFLGALHDVDAPNYDSLKWFVDEVLPYLDNLLPPDVRFTIAGFVHPSVDISVFARHPRVDAVGAVKDLSQLFNQHRVFVAPTRFAGGLPFKVQEAAAYGLPMVVTTLLQKQVNWEDGRELLAVSAADPEGFASAVARVYQNGEVWQLLRNEALEAIKRDCSPERFRQDLSNILQNCIV</sequence>
<dbReference type="InterPro" id="IPR029044">
    <property type="entry name" value="Nucleotide-diphossugar_trans"/>
</dbReference>
<dbReference type="Pfam" id="PF00535">
    <property type="entry name" value="Glycos_transf_2"/>
    <property type="match status" value="1"/>
</dbReference>
<dbReference type="AlphaFoldDB" id="A0A4Y6UIG9"/>
<keyword evidence="2" id="KW-0808">Transferase</keyword>
<feature type="domain" description="Glycosyltransferase 2-like" evidence="1">
    <location>
        <begin position="359"/>
        <end position="479"/>
    </location>
</feature>
<evidence type="ECO:0000313" key="2">
    <source>
        <dbReference type="EMBL" id="QDH16620.1"/>
    </source>
</evidence>
<dbReference type="Gene3D" id="3.40.50.2000">
    <property type="entry name" value="Glycogen Phosphorylase B"/>
    <property type="match status" value="1"/>
</dbReference>
<protein>
    <submittedName>
        <fullName evidence="2">Glycosyltransferase</fullName>
    </submittedName>
</protein>
<accession>A0A4Y6UIG9</accession>
<dbReference type="CDD" id="cd04186">
    <property type="entry name" value="GT_2_like_c"/>
    <property type="match status" value="1"/>
</dbReference>
<dbReference type="Proteomes" id="UP000316313">
    <property type="component" value="Chromosome"/>
</dbReference>
<dbReference type="InterPro" id="IPR001173">
    <property type="entry name" value="Glyco_trans_2-like"/>
</dbReference>
<dbReference type="Pfam" id="PF13692">
    <property type="entry name" value="Glyco_trans_1_4"/>
    <property type="match status" value="1"/>
</dbReference>
<dbReference type="EMBL" id="CP038141">
    <property type="protein sequence ID" value="QDH16620.1"/>
    <property type="molecule type" value="Genomic_DNA"/>
</dbReference>
<dbReference type="SUPFAM" id="SSF53448">
    <property type="entry name" value="Nucleotide-diphospho-sugar transferases"/>
    <property type="match status" value="1"/>
</dbReference>
<proteinExistence type="predicted"/>
<dbReference type="PANTHER" id="PTHR43179:SF7">
    <property type="entry name" value="RHAMNOSYLTRANSFERASE WBBL"/>
    <property type="match status" value="1"/>
</dbReference>
<organism evidence="2 3">
    <name type="scientific">Swingsia samuiensis</name>
    <dbReference type="NCBI Taxonomy" id="1293412"/>
    <lineage>
        <taxon>Bacteria</taxon>
        <taxon>Pseudomonadati</taxon>
        <taxon>Pseudomonadota</taxon>
        <taxon>Alphaproteobacteria</taxon>
        <taxon>Acetobacterales</taxon>
        <taxon>Acetobacteraceae</taxon>
        <taxon>Swingsia</taxon>
    </lineage>
</organism>
<dbReference type="OrthoDB" id="9783791at2"/>
<dbReference type="GO" id="GO:0016740">
    <property type="term" value="F:transferase activity"/>
    <property type="evidence" value="ECO:0007669"/>
    <property type="project" value="UniProtKB-KW"/>
</dbReference>
<dbReference type="KEGG" id="ssam:E3D00_02810"/>
<dbReference type="RefSeq" id="WP_141459756.1">
    <property type="nucleotide sequence ID" value="NZ_CP038141.1"/>
</dbReference>
<dbReference type="PANTHER" id="PTHR43179">
    <property type="entry name" value="RHAMNOSYLTRANSFERASE WBBL"/>
    <property type="match status" value="1"/>
</dbReference>
<name>A0A4Y6UIG9_9PROT</name>
<evidence type="ECO:0000259" key="1">
    <source>
        <dbReference type="Pfam" id="PF00535"/>
    </source>
</evidence>
<reference evidence="2 3" key="1">
    <citation type="submission" date="2019-03" db="EMBL/GenBank/DDBJ databases">
        <title>The complete genome sequence of Swingsia samuiensis NBRC107927(T).</title>
        <authorList>
            <person name="Chua K.-O."/>
            <person name="Chan K.-G."/>
            <person name="See-Too W.-S."/>
        </authorList>
    </citation>
    <scope>NUCLEOTIDE SEQUENCE [LARGE SCALE GENOMIC DNA]</scope>
    <source>
        <strain evidence="2 3">AH83</strain>
    </source>
</reference>
<keyword evidence="3" id="KW-1185">Reference proteome</keyword>
<gene>
    <name evidence="2" type="ORF">E3D00_02810</name>
</gene>
<evidence type="ECO:0000313" key="3">
    <source>
        <dbReference type="Proteomes" id="UP000316313"/>
    </source>
</evidence>